<dbReference type="GO" id="GO:0004860">
    <property type="term" value="F:protein kinase inhibitor activity"/>
    <property type="evidence" value="ECO:0007669"/>
    <property type="project" value="UniProtKB-KW"/>
</dbReference>
<name>A0ABV3ZEB5_9BACT</name>
<dbReference type="InterPro" id="IPR008914">
    <property type="entry name" value="PEBP"/>
</dbReference>
<organism evidence="1 2">
    <name type="scientific">Danxiaibacter flavus</name>
    <dbReference type="NCBI Taxonomy" id="3049108"/>
    <lineage>
        <taxon>Bacteria</taxon>
        <taxon>Pseudomonadati</taxon>
        <taxon>Bacteroidota</taxon>
        <taxon>Chitinophagia</taxon>
        <taxon>Chitinophagales</taxon>
        <taxon>Chitinophagaceae</taxon>
        <taxon>Danxiaibacter</taxon>
    </lineage>
</organism>
<reference evidence="1 2" key="1">
    <citation type="submission" date="2023-07" db="EMBL/GenBank/DDBJ databases">
        <authorList>
            <person name="Lian W.-H."/>
        </authorList>
    </citation>
    <scope>NUCLEOTIDE SEQUENCE [LARGE SCALE GENOMIC DNA]</scope>
    <source>
        <strain evidence="1 2">SYSU DXS3180</strain>
    </source>
</reference>
<dbReference type="Proteomes" id="UP001560573">
    <property type="component" value="Unassembled WGS sequence"/>
</dbReference>
<accession>A0ABV3ZEB5</accession>
<dbReference type="SUPFAM" id="SSF49777">
    <property type="entry name" value="PEBP-like"/>
    <property type="match status" value="1"/>
</dbReference>
<dbReference type="EMBL" id="JAULBC010000003">
    <property type="protein sequence ID" value="MEX6688224.1"/>
    <property type="molecule type" value="Genomic_DNA"/>
</dbReference>
<protein>
    <submittedName>
        <fullName evidence="1">YbhB/YbcL family Raf kinase inhibitor-like protein</fullName>
    </submittedName>
</protein>
<gene>
    <name evidence="1" type="ORF">QTN47_11995</name>
</gene>
<dbReference type="Gene3D" id="3.90.280.10">
    <property type="entry name" value="PEBP-like"/>
    <property type="match status" value="1"/>
</dbReference>
<dbReference type="InterPro" id="IPR036610">
    <property type="entry name" value="PEBP-like_sf"/>
</dbReference>
<proteinExistence type="predicted"/>
<keyword evidence="1" id="KW-0649">Protein kinase inhibitor</keyword>
<dbReference type="PANTHER" id="PTHR30289:SF1">
    <property type="entry name" value="PEBP (PHOSPHATIDYLETHANOLAMINE-BINDING PROTEIN) FAMILY PROTEIN"/>
    <property type="match status" value="1"/>
</dbReference>
<dbReference type="InterPro" id="IPR005247">
    <property type="entry name" value="YbhB_YbcL/LppC-like"/>
</dbReference>
<evidence type="ECO:0000313" key="2">
    <source>
        <dbReference type="Proteomes" id="UP001560573"/>
    </source>
</evidence>
<dbReference type="Pfam" id="PF01161">
    <property type="entry name" value="PBP"/>
    <property type="match status" value="1"/>
</dbReference>
<sequence>MINSKQKVLTISSTAFNNETNIPVKYTCDGDDTNPPLTITDIPEEAHSLAIIMEDPDAPKGTFTHWLVWNIPVSHHIKEHANPGISGNNSAGKTGYHGPCPPSGSHRYYFHVYALNDKLDLPVGADRASLEKSMTDHILAQGSIMAHYQRAGK</sequence>
<dbReference type="RefSeq" id="WP_369329633.1">
    <property type="nucleotide sequence ID" value="NZ_JAULBC010000003.1"/>
</dbReference>
<keyword evidence="2" id="KW-1185">Reference proteome</keyword>
<dbReference type="CDD" id="cd00865">
    <property type="entry name" value="PEBP_bact_arch"/>
    <property type="match status" value="1"/>
</dbReference>
<evidence type="ECO:0000313" key="1">
    <source>
        <dbReference type="EMBL" id="MEX6688224.1"/>
    </source>
</evidence>
<dbReference type="NCBIfam" id="TIGR00481">
    <property type="entry name" value="YbhB/YbcL family Raf kinase inhibitor-like protein"/>
    <property type="match status" value="1"/>
</dbReference>
<comment type="caution">
    <text evidence="1">The sequence shown here is derived from an EMBL/GenBank/DDBJ whole genome shotgun (WGS) entry which is preliminary data.</text>
</comment>
<dbReference type="PANTHER" id="PTHR30289">
    <property type="entry name" value="UNCHARACTERIZED PROTEIN YBCL-RELATED"/>
    <property type="match status" value="1"/>
</dbReference>